<sequence length="397" mass="43897">MEEEENMPSAAASAIVSAKSIVQPTTVQKKRWGSCWSFYWCFGSHKNSKRIGHAVLVPEPVAPGAAVSTAENVSNLTGIVMPFIAPPSSPVSFLQSGPPSATQSPAGLLSLTVQKLFDEKSVRVTTEEAAHKSLAAKLLIARFLHCHLGIGCPAEMYQKSGCNLKADRVCDYNCSSCNSVECFSNCSSPSNSDAANGSKNESLHNCRCKAKESKFMKANEVASCRKENIKIRSDFDELKIRRAWMFNYEELERATGGFKEESVVGKRSFSCVFIGIEPCHLLNLLGYCEEGGERLLLYEFMAHGSLHQHLHGKNKALKEQWNFRNEGEEEERKEASALSIQSERKEASTLSIQEERKEASSLSIQNERKEASALSIQEERKEASEEEKVEGILELSS</sequence>
<feature type="compositionally biased region" description="Basic and acidic residues" evidence="1">
    <location>
        <begin position="366"/>
        <end position="383"/>
    </location>
</feature>
<dbReference type="InterPro" id="IPR040420">
    <property type="entry name" value="At1g76660-like"/>
</dbReference>
<name>A0A6A2YN33_HIBSY</name>
<dbReference type="Proteomes" id="UP000436088">
    <property type="component" value="Unassembled WGS sequence"/>
</dbReference>
<keyword evidence="3" id="KW-1185">Reference proteome</keyword>
<evidence type="ECO:0000256" key="1">
    <source>
        <dbReference type="SAM" id="MobiDB-lite"/>
    </source>
</evidence>
<feature type="compositionally biased region" description="Basic and acidic residues" evidence="1">
    <location>
        <begin position="346"/>
        <end position="359"/>
    </location>
</feature>
<organism evidence="2 3">
    <name type="scientific">Hibiscus syriacus</name>
    <name type="common">Rose of Sharon</name>
    <dbReference type="NCBI Taxonomy" id="106335"/>
    <lineage>
        <taxon>Eukaryota</taxon>
        <taxon>Viridiplantae</taxon>
        <taxon>Streptophyta</taxon>
        <taxon>Embryophyta</taxon>
        <taxon>Tracheophyta</taxon>
        <taxon>Spermatophyta</taxon>
        <taxon>Magnoliopsida</taxon>
        <taxon>eudicotyledons</taxon>
        <taxon>Gunneridae</taxon>
        <taxon>Pentapetalae</taxon>
        <taxon>rosids</taxon>
        <taxon>malvids</taxon>
        <taxon>Malvales</taxon>
        <taxon>Malvaceae</taxon>
        <taxon>Malvoideae</taxon>
        <taxon>Hibiscus</taxon>
    </lineage>
</organism>
<dbReference type="AlphaFoldDB" id="A0A6A2YN33"/>
<dbReference type="InterPro" id="IPR011009">
    <property type="entry name" value="Kinase-like_dom_sf"/>
</dbReference>
<accession>A0A6A2YN33</accession>
<evidence type="ECO:0000313" key="3">
    <source>
        <dbReference type="Proteomes" id="UP000436088"/>
    </source>
</evidence>
<dbReference type="PANTHER" id="PTHR31798:SF10">
    <property type="entry name" value="OS02G0822000 PROTEIN"/>
    <property type="match status" value="1"/>
</dbReference>
<evidence type="ECO:0000313" key="2">
    <source>
        <dbReference type="EMBL" id="KAE8680748.1"/>
    </source>
</evidence>
<reference evidence="2" key="1">
    <citation type="submission" date="2019-09" db="EMBL/GenBank/DDBJ databases">
        <title>Draft genome information of white flower Hibiscus syriacus.</title>
        <authorList>
            <person name="Kim Y.-M."/>
        </authorList>
    </citation>
    <scope>NUCLEOTIDE SEQUENCE [LARGE SCALE GENOMIC DNA]</scope>
    <source>
        <strain evidence="2">YM2019G1</strain>
    </source>
</reference>
<comment type="caution">
    <text evidence="2">The sequence shown here is derived from an EMBL/GenBank/DDBJ whole genome shotgun (WGS) entry which is preliminary data.</text>
</comment>
<proteinExistence type="predicted"/>
<dbReference type="SUPFAM" id="SSF56112">
    <property type="entry name" value="Protein kinase-like (PK-like)"/>
    <property type="match status" value="1"/>
</dbReference>
<gene>
    <name evidence="2" type="ORF">F3Y22_tig00111366pilonHSYRG00022</name>
</gene>
<feature type="region of interest" description="Disordered" evidence="1">
    <location>
        <begin position="346"/>
        <end position="397"/>
    </location>
</feature>
<protein>
    <submittedName>
        <fullName evidence="2">Uncharacterized protein</fullName>
    </submittedName>
</protein>
<dbReference type="Gene3D" id="1.10.510.10">
    <property type="entry name" value="Transferase(Phosphotransferase) domain 1"/>
    <property type="match status" value="1"/>
</dbReference>
<dbReference type="EMBL" id="VEPZ02001320">
    <property type="protein sequence ID" value="KAE8680748.1"/>
    <property type="molecule type" value="Genomic_DNA"/>
</dbReference>
<dbReference type="PANTHER" id="PTHR31798">
    <property type="entry name" value="HYDROXYPROLINE-RICH GLYCOPROTEIN-LIKE"/>
    <property type="match status" value="1"/>
</dbReference>